<dbReference type="OrthoDB" id="3636394at2759"/>
<dbReference type="Proteomes" id="UP000191522">
    <property type="component" value="Unassembled WGS sequence"/>
</dbReference>
<dbReference type="STRING" id="69771.A0A1V6PE87"/>
<dbReference type="PANTHER" id="PTHR12652">
    <property type="entry name" value="PEROXISOMAL BIOGENESIS FACTOR 11"/>
    <property type="match status" value="1"/>
</dbReference>
<dbReference type="InterPro" id="IPR008733">
    <property type="entry name" value="PEX11"/>
</dbReference>
<keyword evidence="5" id="KW-0812">Transmembrane</keyword>
<dbReference type="OMA" id="MFFTTFT"/>
<dbReference type="Pfam" id="PF05648">
    <property type="entry name" value="PEX11"/>
    <property type="match status" value="1"/>
</dbReference>
<gene>
    <name evidence="6" type="ORF">PENDEC_c007G06222</name>
</gene>
<feature type="transmembrane region" description="Helical" evidence="5">
    <location>
        <begin position="124"/>
        <end position="141"/>
    </location>
</feature>
<dbReference type="GO" id="GO:0016559">
    <property type="term" value="P:peroxisome fission"/>
    <property type="evidence" value="ECO:0007669"/>
    <property type="project" value="InterPro"/>
</dbReference>
<organism evidence="6 7">
    <name type="scientific">Penicillium decumbens</name>
    <dbReference type="NCBI Taxonomy" id="69771"/>
    <lineage>
        <taxon>Eukaryota</taxon>
        <taxon>Fungi</taxon>
        <taxon>Dikarya</taxon>
        <taxon>Ascomycota</taxon>
        <taxon>Pezizomycotina</taxon>
        <taxon>Eurotiomycetes</taxon>
        <taxon>Eurotiomycetidae</taxon>
        <taxon>Eurotiales</taxon>
        <taxon>Aspergillaceae</taxon>
        <taxon>Penicillium</taxon>
    </lineage>
</organism>
<evidence type="ECO:0000313" key="7">
    <source>
        <dbReference type="Proteomes" id="UP000191522"/>
    </source>
</evidence>
<evidence type="ECO:0000313" key="6">
    <source>
        <dbReference type="EMBL" id="OQD75314.1"/>
    </source>
</evidence>
<name>A0A1V6PE87_PENDC</name>
<keyword evidence="2 5" id="KW-0472">Membrane</keyword>
<evidence type="ECO:0000256" key="5">
    <source>
        <dbReference type="SAM" id="Phobius"/>
    </source>
</evidence>
<comment type="subcellular location">
    <subcellularLocation>
        <location evidence="4">Peroxisome membrane</location>
    </subcellularLocation>
</comment>
<proteinExistence type="predicted"/>
<evidence type="ECO:0000256" key="3">
    <source>
        <dbReference type="ARBA" id="ARBA00023140"/>
    </source>
</evidence>
<keyword evidence="3" id="KW-0576">Peroxisome</keyword>
<dbReference type="AlphaFoldDB" id="A0A1V6PE87"/>
<evidence type="ECO:0000256" key="1">
    <source>
        <dbReference type="ARBA" id="ARBA00022593"/>
    </source>
</evidence>
<evidence type="ECO:0008006" key="8">
    <source>
        <dbReference type="Google" id="ProtNLM"/>
    </source>
</evidence>
<accession>A0A1V6PE87</accession>
<evidence type="ECO:0000256" key="4">
    <source>
        <dbReference type="ARBA" id="ARBA00046271"/>
    </source>
</evidence>
<protein>
    <recommendedName>
        <fullName evidence="8">Peroxisomal biogenesis factor 11</fullName>
    </recommendedName>
</protein>
<dbReference type="EMBL" id="MDYL01000007">
    <property type="protein sequence ID" value="OQD75314.1"/>
    <property type="molecule type" value="Genomic_DNA"/>
</dbReference>
<keyword evidence="5" id="KW-1133">Transmembrane helix</keyword>
<keyword evidence="1" id="KW-0962">Peroxisome biogenesis</keyword>
<reference evidence="7" key="1">
    <citation type="journal article" date="2017" name="Nat. Microbiol.">
        <title>Global analysis of biosynthetic gene clusters reveals vast potential of secondary metabolite production in Penicillium species.</title>
        <authorList>
            <person name="Nielsen J.C."/>
            <person name="Grijseels S."/>
            <person name="Prigent S."/>
            <person name="Ji B."/>
            <person name="Dainat J."/>
            <person name="Nielsen K.F."/>
            <person name="Frisvad J.C."/>
            <person name="Workman M."/>
            <person name="Nielsen J."/>
        </authorList>
    </citation>
    <scope>NUCLEOTIDE SEQUENCE [LARGE SCALE GENOMIC DNA]</scope>
    <source>
        <strain evidence="7">IBT 11843</strain>
    </source>
</reference>
<keyword evidence="7" id="KW-1185">Reference proteome</keyword>
<sequence>MIAHFNRFVNNGAGLEKFLRLIQSVAQIAAVFSVGSTAVRLTTAKLQLALTRRYFRFFGFIDSFQRVSALLNKDGMGSVAGWIDLAKWTCFGLYFVLEDLTMLHAMGVYTVSWEERVMREANQFWFYALSLSLFGAIYALFSPADTSKSQDEKKKKGGKTQRAGLARVNTSGLMKQIVVDGCDLLIPAELLGWYPTGDLVLGVTMVISTLLTGHGIWSRV</sequence>
<comment type="caution">
    <text evidence="6">The sequence shown here is derived from an EMBL/GenBank/DDBJ whole genome shotgun (WGS) entry which is preliminary data.</text>
</comment>
<evidence type="ECO:0000256" key="2">
    <source>
        <dbReference type="ARBA" id="ARBA00023136"/>
    </source>
</evidence>
<dbReference type="PANTHER" id="PTHR12652:SF23">
    <property type="entry name" value="MICROBODY (PEROXISOME) PROLIFERATION PROTEIN PEROXIN 11B (EUROFUNG)"/>
    <property type="match status" value="1"/>
</dbReference>
<dbReference type="GO" id="GO:0005778">
    <property type="term" value="C:peroxisomal membrane"/>
    <property type="evidence" value="ECO:0007669"/>
    <property type="project" value="UniProtKB-SubCell"/>
</dbReference>
<feature type="transmembrane region" description="Helical" evidence="5">
    <location>
        <begin position="199"/>
        <end position="217"/>
    </location>
</feature>